<keyword evidence="6" id="KW-1185">Reference proteome</keyword>
<evidence type="ECO:0000313" key="6">
    <source>
        <dbReference type="Proteomes" id="UP000642284"/>
    </source>
</evidence>
<feature type="compositionally biased region" description="Polar residues" evidence="3">
    <location>
        <begin position="190"/>
        <end position="211"/>
    </location>
</feature>
<keyword evidence="4" id="KW-0812">Transmembrane</keyword>
<proteinExistence type="predicted"/>
<dbReference type="Proteomes" id="UP000642284">
    <property type="component" value="Unassembled WGS sequence"/>
</dbReference>
<gene>
    <name evidence="5" type="ORF">H9Y04_16740</name>
</gene>
<name>A0ABR7SFD3_9ACTN</name>
<feature type="compositionally biased region" description="Basic and acidic residues" evidence="3">
    <location>
        <begin position="86"/>
        <end position="109"/>
    </location>
</feature>
<evidence type="ECO:0008006" key="7">
    <source>
        <dbReference type="Google" id="ProtNLM"/>
    </source>
</evidence>
<evidence type="ECO:0000256" key="4">
    <source>
        <dbReference type="SAM" id="Phobius"/>
    </source>
</evidence>
<dbReference type="EMBL" id="JACTVJ010000007">
    <property type="protein sequence ID" value="MBC9714211.1"/>
    <property type="molecule type" value="Genomic_DNA"/>
</dbReference>
<organism evidence="5 6">
    <name type="scientific">Streptomyces polyasparticus</name>
    <dbReference type="NCBI Taxonomy" id="2767826"/>
    <lineage>
        <taxon>Bacteria</taxon>
        <taxon>Bacillati</taxon>
        <taxon>Actinomycetota</taxon>
        <taxon>Actinomycetes</taxon>
        <taxon>Kitasatosporales</taxon>
        <taxon>Streptomycetaceae</taxon>
        <taxon>Streptomyces</taxon>
    </lineage>
</organism>
<feature type="transmembrane region" description="Helical" evidence="4">
    <location>
        <begin position="137"/>
        <end position="159"/>
    </location>
</feature>
<feature type="region of interest" description="Disordered" evidence="3">
    <location>
        <begin position="86"/>
        <end position="136"/>
    </location>
</feature>
<keyword evidence="2" id="KW-0804">Transcription</keyword>
<sequence length="290" mass="30162">MTSTTGTAEHPEVSELSDLAEGLLSASRTAAVRRHLEDCVLCADVQASLEEIRGLLGTLPAETRMPDEVAARIDAALATEVLLDVSRETSSDGERETALARDVATDVSRETSPSQRPLGHSRGATGPGRTPRRRRRVAAAALGALATVAAVGIGTLVFLPDSGQGTGTQATEKFSGGDLKTRVETLVAARTSTESNSVGPNSTLGETPTTPRTKDTPGVPECIARGIARDEEPLASESGTYKGAPAYLVVLPHASEASQVSAYVVASACLKEDQSTAKGKVLLETSFPRN</sequence>
<protein>
    <recommendedName>
        <fullName evidence="7">Zinc-finger domain-containing protein</fullName>
    </recommendedName>
</protein>
<comment type="caution">
    <text evidence="5">The sequence shown here is derived from an EMBL/GenBank/DDBJ whole genome shotgun (WGS) entry which is preliminary data.</text>
</comment>
<evidence type="ECO:0000313" key="5">
    <source>
        <dbReference type="EMBL" id="MBC9714211.1"/>
    </source>
</evidence>
<keyword evidence="4" id="KW-0472">Membrane</keyword>
<reference evidence="5 6" key="1">
    <citation type="submission" date="2020-08" db="EMBL/GenBank/DDBJ databases">
        <title>Genemic of Streptomyces polyaspartic.</title>
        <authorList>
            <person name="Liu W."/>
        </authorList>
    </citation>
    <scope>NUCLEOTIDE SEQUENCE [LARGE SCALE GENOMIC DNA]</scope>
    <source>
        <strain evidence="5 6">TRM66268-LWL</strain>
    </source>
</reference>
<accession>A0ABR7SFD3</accession>
<keyword evidence="4" id="KW-1133">Transmembrane helix</keyword>
<evidence type="ECO:0000256" key="2">
    <source>
        <dbReference type="ARBA" id="ARBA00023163"/>
    </source>
</evidence>
<feature type="region of interest" description="Disordered" evidence="3">
    <location>
        <begin position="190"/>
        <end position="219"/>
    </location>
</feature>
<keyword evidence="1" id="KW-0805">Transcription regulation</keyword>
<evidence type="ECO:0000256" key="3">
    <source>
        <dbReference type="SAM" id="MobiDB-lite"/>
    </source>
</evidence>
<dbReference type="Gene3D" id="1.10.10.1320">
    <property type="entry name" value="Anti-sigma factor, zinc-finger domain"/>
    <property type="match status" value="1"/>
</dbReference>
<evidence type="ECO:0000256" key="1">
    <source>
        <dbReference type="ARBA" id="ARBA00023015"/>
    </source>
</evidence>
<dbReference type="InterPro" id="IPR041916">
    <property type="entry name" value="Anti_sigma_zinc_sf"/>
</dbReference>